<dbReference type="PANTHER" id="PTHR42678">
    <property type="entry name" value="AMIDASE"/>
    <property type="match status" value="1"/>
</dbReference>
<reference evidence="5" key="1">
    <citation type="journal article" date="2019" name="Int. J. Syst. Evol. Microbiol.">
        <title>The Global Catalogue of Microorganisms (GCM) 10K type strain sequencing project: providing services to taxonomists for standard genome sequencing and annotation.</title>
        <authorList>
            <consortium name="The Broad Institute Genomics Platform"/>
            <consortium name="The Broad Institute Genome Sequencing Center for Infectious Disease"/>
            <person name="Wu L."/>
            <person name="Ma J."/>
        </authorList>
    </citation>
    <scope>NUCLEOTIDE SEQUENCE [LARGE SCALE GENOMIC DNA]</scope>
    <source>
        <strain evidence="5">CGMCC 1.3240</strain>
    </source>
</reference>
<dbReference type="PANTHER" id="PTHR42678:SF34">
    <property type="entry name" value="OS04G0183300 PROTEIN"/>
    <property type="match status" value="1"/>
</dbReference>
<dbReference type="RefSeq" id="WP_379192658.1">
    <property type="nucleotide sequence ID" value="NZ_JBHSOW010000136.1"/>
</dbReference>
<evidence type="ECO:0000313" key="4">
    <source>
        <dbReference type="EMBL" id="MFC5653763.1"/>
    </source>
</evidence>
<gene>
    <name evidence="4" type="ORF">ACFPYJ_32555</name>
</gene>
<evidence type="ECO:0000259" key="3">
    <source>
        <dbReference type="Pfam" id="PF01425"/>
    </source>
</evidence>
<dbReference type="Proteomes" id="UP001596047">
    <property type="component" value="Unassembled WGS sequence"/>
</dbReference>
<keyword evidence="2" id="KW-0732">Signal</keyword>
<accession>A0ABW0W8J2</accession>
<name>A0ABW0W8J2_9BACL</name>
<dbReference type="InterPro" id="IPR036928">
    <property type="entry name" value="AS_sf"/>
</dbReference>
<evidence type="ECO:0000256" key="1">
    <source>
        <dbReference type="SAM" id="MobiDB-lite"/>
    </source>
</evidence>
<dbReference type="EMBL" id="JBHSOW010000136">
    <property type="protein sequence ID" value="MFC5653763.1"/>
    <property type="molecule type" value="Genomic_DNA"/>
</dbReference>
<dbReference type="Pfam" id="PF01425">
    <property type="entry name" value="Amidase"/>
    <property type="match status" value="1"/>
</dbReference>
<dbReference type="Gene3D" id="3.90.1300.10">
    <property type="entry name" value="Amidase signature (AS) domain"/>
    <property type="match status" value="1"/>
</dbReference>
<evidence type="ECO:0000313" key="5">
    <source>
        <dbReference type="Proteomes" id="UP001596047"/>
    </source>
</evidence>
<feature type="signal peptide" evidence="2">
    <location>
        <begin position="1"/>
        <end position="26"/>
    </location>
</feature>
<dbReference type="InterPro" id="IPR023631">
    <property type="entry name" value="Amidase_dom"/>
</dbReference>
<proteinExistence type="predicted"/>
<keyword evidence="5" id="KW-1185">Reference proteome</keyword>
<protein>
    <submittedName>
        <fullName evidence="4">Amidase family protein</fullName>
    </submittedName>
</protein>
<feature type="compositionally biased region" description="Gly residues" evidence="1">
    <location>
        <begin position="168"/>
        <end position="179"/>
    </location>
</feature>
<sequence length="250" mass="25705">MVKNNLRIACLLLLMLIVVVPTSVVAKGGSPAKKPFVIEEATIEDLQKALASGQLTSEALVKFYLQRIDEIDKAGPHLNSIITVNPHALETAIELDKERKTKGPRGPLHGIPVILKDNYDTADMPTTGGSASLKDTVPVKDAFMAKKLRDAGAIILAKGNMDEWAHGGAPGPGKPGGANGYSSSGGQTLNPYKLNRGPSGSSSGPAAAVAANLAVVGMGTDTLGSIRGPVASNALVGIKPTLGLTSRSGI</sequence>
<dbReference type="SUPFAM" id="SSF75304">
    <property type="entry name" value="Amidase signature (AS) enzymes"/>
    <property type="match status" value="1"/>
</dbReference>
<feature type="compositionally biased region" description="Polar residues" evidence="1">
    <location>
        <begin position="181"/>
        <end position="190"/>
    </location>
</feature>
<comment type="caution">
    <text evidence="4">The sequence shown here is derived from an EMBL/GenBank/DDBJ whole genome shotgun (WGS) entry which is preliminary data.</text>
</comment>
<evidence type="ECO:0000256" key="2">
    <source>
        <dbReference type="SAM" id="SignalP"/>
    </source>
</evidence>
<organism evidence="4 5">
    <name type="scientific">Paenibacillus solisilvae</name>
    <dbReference type="NCBI Taxonomy" id="2486751"/>
    <lineage>
        <taxon>Bacteria</taxon>
        <taxon>Bacillati</taxon>
        <taxon>Bacillota</taxon>
        <taxon>Bacilli</taxon>
        <taxon>Bacillales</taxon>
        <taxon>Paenibacillaceae</taxon>
        <taxon>Paenibacillus</taxon>
    </lineage>
</organism>
<feature type="non-terminal residue" evidence="4">
    <location>
        <position position="250"/>
    </location>
</feature>
<feature type="chain" id="PRO_5045771280" evidence="2">
    <location>
        <begin position="27"/>
        <end position="250"/>
    </location>
</feature>
<feature type="region of interest" description="Disordered" evidence="1">
    <location>
        <begin position="166"/>
        <end position="205"/>
    </location>
</feature>
<feature type="domain" description="Amidase" evidence="3">
    <location>
        <begin position="60"/>
        <end position="250"/>
    </location>
</feature>